<feature type="domain" description="Solute-binding protein family 5" evidence="6">
    <location>
        <begin position="384"/>
        <end position="722"/>
    </location>
</feature>
<dbReference type="AlphaFoldDB" id="A0A4P2Q126"/>
<evidence type="ECO:0000256" key="2">
    <source>
        <dbReference type="ARBA" id="ARBA00005695"/>
    </source>
</evidence>
<feature type="domain" description="Solute-binding protein family 5" evidence="6">
    <location>
        <begin position="128"/>
        <end position="186"/>
    </location>
</feature>
<accession>A0A4P2Q126</accession>
<evidence type="ECO:0000256" key="1">
    <source>
        <dbReference type="ARBA" id="ARBA00004196"/>
    </source>
</evidence>
<gene>
    <name evidence="7" type="ORF">SOCEGT47_031420</name>
</gene>
<feature type="region of interest" description="Disordered" evidence="5">
    <location>
        <begin position="814"/>
        <end position="834"/>
    </location>
</feature>
<dbReference type="Gene3D" id="3.40.190.10">
    <property type="entry name" value="Periplasmic binding protein-like II"/>
    <property type="match status" value="2"/>
</dbReference>
<proteinExistence type="inferred from homology"/>
<dbReference type="EMBL" id="CP012670">
    <property type="protein sequence ID" value="AUX22638.1"/>
    <property type="molecule type" value="Genomic_DNA"/>
</dbReference>
<reference evidence="7 8" key="1">
    <citation type="submission" date="2015-09" db="EMBL/GenBank/DDBJ databases">
        <title>Sorangium comparison.</title>
        <authorList>
            <person name="Zaburannyi N."/>
            <person name="Bunk B."/>
            <person name="Overmann J."/>
            <person name="Mueller R."/>
        </authorList>
    </citation>
    <scope>NUCLEOTIDE SEQUENCE [LARGE SCALE GENOMIC DNA]</scope>
    <source>
        <strain evidence="7 8">So ceGT47</strain>
    </source>
</reference>
<dbReference type="SUPFAM" id="SSF53850">
    <property type="entry name" value="Periplasmic binding protein-like II"/>
    <property type="match status" value="2"/>
</dbReference>
<dbReference type="Pfam" id="PF00496">
    <property type="entry name" value="SBP_bac_5"/>
    <property type="match status" value="2"/>
</dbReference>
<comment type="similarity">
    <text evidence="2">Belongs to the bacterial solute-binding protein 5 family.</text>
</comment>
<dbReference type="GO" id="GO:1904680">
    <property type="term" value="F:peptide transmembrane transporter activity"/>
    <property type="evidence" value="ECO:0007669"/>
    <property type="project" value="TreeGrafter"/>
</dbReference>
<evidence type="ECO:0000313" key="7">
    <source>
        <dbReference type="EMBL" id="AUX22638.1"/>
    </source>
</evidence>
<protein>
    <submittedName>
        <fullName evidence="7">Peptide ABC transporter substrate-binding protein</fullName>
    </submittedName>
</protein>
<keyword evidence="4" id="KW-0732">Signal</keyword>
<evidence type="ECO:0000256" key="3">
    <source>
        <dbReference type="ARBA" id="ARBA00022448"/>
    </source>
</evidence>
<dbReference type="PANTHER" id="PTHR30290">
    <property type="entry name" value="PERIPLASMIC BINDING COMPONENT OF ABC TRANSPORTER"/>
    <property type="match status" value="1"/>
</dbReference>
<evidence type="ECO:0000259" key="6">
    <source>
        <dbReference type="Pfam" id="PF00496"/>
    </source>
</evidence>
<dbReference type="PANTHER" id="PTHR30290:SF10">
    <property type="entry name" value="PERIPLASMIC OLIGOPEPTIDE-BINDING PROTEIN-RELATED"/>
    <property type="match status" value="1"/>
</dbReference>
<evidence type="ECO:0000256" key="5">
    <source>
        <dbReference type="SAM" id="MobiDB-lite"/>
    </source>
</evidence>
<organism evidence="7 8">
    <name type="scientific">Sorangium cellulosum</name>
    <name type="common">Polyangium cellulosum</name>
    <dbReference type="NCBI Taxonomy" id="56"/>
    <lineage>
        <taxon>Bacteria</taxon>
        <taxon>Pseudomonadati</taxon>
        <taxon>Myxococcota</taxon>
        <taxon>Polyangia</taxon>
        <taxon>Polyangiales</taxon>
        <taxon>Polyangiaceae</taxon>
        <taxon>Sorangium</taxon>
    </lineage>
</organism>
<evidence type="ECO:0000313" key="8">
    <source>
        <dbReference type="Proteomes" id="UP000295781"/>
    </source>
</evidence>
<dbReference type="Gene3D" id="3.90.76.10">
    <property type="entry name" value="Dipeptide-binding Protein, Domain 1"/>
    <property type="match status" value="1"/>
</dbReference>
<name>A0A4P2Q126_SORCE</name>
<dbReference type="GO" id="GO:0030313">
    <property type="term" value="C:cell envelope"/>
    <property type="evidence" value="ECO:0007669"/>
    <property type="project" value="UniProtKB-SubCell"/>
</dbReference>
<dbReference type="CDD" id="cd08504">
    <property type="entry name" value="PBP2_OppA"/>
    <property type="match status" value="1"/>
</dbReference>
<dbReference type="Proteomes" id="UP000295781">
    <property type="component" value="Chromosome"/>
</dbReference>
<dbReference type="Gene3D" id="3.10.105.10">
    <property type="entry name" value="Dipeptide-binding Protein, Domain 3"/>
    <property type="match status" value="1"/>
</dbReference>
<sequence length="834" mass="90794">MCALSVPALYVLAPASRGLPGGGRPCYLRGMQRRASGRRGAGGGRAAGSAGLLSLGILAASLAACGEREGGYAGTISRVGKDAATLYVNNGSEPEYLDPGKTNDSASNTLVQQMFEGLTAYAPGDLHPVQGVATRWEQSDDNRIFRFHLRPEARWSDGKPVTAHDFEYAWKRVLRPRTASLAATNLHVLKNGELFNLGKLKALREAAPLRAAPRPDAPPALELPRGAFVVVLARSPVQVDTAVAPLAAVPEAAAAVTFTKGDGKAGGGGEVDRIAFDGAPGGAAPLAAAPGGGWQGAVVDIVRAGPPCTCNGAADRWFELERGGARGFLPGCALTPAAAAAGGGSAGAAPRGEPYALVVPHASLPTYDAAAPPAAAQGEPPVGFVPDALLVEDDRAVGVRATDDLTLEVELEQPTPYFTDLTSYTTLFPVRKDVIEAFERRGEPELWFRPENIVVNGPYTLDEWKFRYEITMKRNPMYWDRDKLKIHRIVWLEIEQYNATLNLYKAGDIDYLGDNASLPAEHMTWLSTKKDFRRYAHLSTYWYEFNTRKPPVNDARVRWALNLAVDKRQIVEKITRAGQIPATHYVPEYTGSGYADAVAEDRRLGVDPFSSPDVAFNPERARALLAEAGYEVVREGDGFRANGFPPLEILYNTSEGHKQIAVAIQDMWKRHLGVSATLRNEEWKVMLKNVRDGGFQVVRFGWGGEYNHPATWLGTFLSYSPQNRTGWADREFDEMMRAAAATADPRESIRLFRKAEQRAVDGMAKMPLYFYTKSTLLKPWIKGFEGNARGMQHVRWLWIDPGWRDNPSNEIAAPLLEFPPPGRLGPPLAGSAAP</sequence>
<dbReference type="GO" id="GO:0015833">
    <property type="term" value="P:peptide transport"/>
    <property type="evidence" value="ECO:0007669"/>
    <property type="project" value="TreeGrafter"/>
</dbReference>
<comment type="subcellular location">
    <subcellularLocation>
        <location evidence="1">Cell envelope</location>
    </subcellularLocation>
</comment>
<feature type="compositionally biased region" description="Low complexity" evidence="5">
    <location>
        <begin position="825"/>
        <end position="834"/>
    </location>
</feature>
<keyword evidence="3" id="KW-0813">Transport</keyword>
<dbReference type="InterPro" id="IPR000914">
    <property type="entry name" value="SBP_5_dom"/>
</dbReference>
<evidence type="ECO:0000256" key="4">
    <source>
        <dbReference type="ARBA" id="ARBA00022729"/>
    </source>
</evidence>
<dbReference type="InterPro" id="IPR039424">
    <property type="entry name" value="SBP_5"/>
</dbReference>